<feature type="domain" description="EfeO-type cupredoxin-like" evidence="2">
    <location>
        <begin position="6"/>
        <end position="107"/>
    </location>
</feature>
<dbReference type="InterPro" id="IPR028096">
    <property type="entry name" value="EfeO_Cupredoxin"/>
</dbReference>
<comment type="caution">
    <text evidence="3">The sequence shown here is derived from an EMBL/GenBank/DDBJ whole genome shotgun (WGS) entry which is preliminary data.</text>
</comment>
<dbReference type="Pfam" id="PF13473">
    <property type="entry name" value="Cupredoxin_1"/>
    <property type="match status" value="1"/>
</dbReference>
<gene>
    <name evidence="3" type="ORF">FHP89_17750</name>
</gene>
<sequence>MRRTALALCLTALASTAAWADKPTFTLTAEDGRFTPEVVEVPANTRFRLEITNKNAGPEEFESVELRKETVLAPGVTRTIVFAPLKPGRYPFFGEFHPDTAKGEIVAK</sequence>
<evidence type="ECO:0000313" key="4">
    <source>
        <dbReference type="Proteomes" id="UP000318349"/>
    </source>
</evidence>
<evidence type="ECO:0000256" key="1">
    <source>
        <dbReference type="SAM" id="SignalP"/>
    </source>
</evidence>
<evidence type="ECO:0000259" key="2">
    <source>
        <dbReference type="Pfam" id="PF13473"/>
    </source>
</evidence>
<feature type="signal peptide" evidence="1">
    <location>
        <begin position="1"/>
        <end position="20"/>
    </location>
</feature>
<dbReference type="SUPFAM" id="SSF49503">
    <property type="entry name" value="Cupredoxins"/>
    <property type="match status" value="1"/>
</dbReference>
<evidence type="ECO:0000313" key="3">
    <source>
        <dbReference type="EMBL" id="TVO72840.1"/>
    </source>
</evidence>
<protein>
    <submittedName>
        <fullName evidence="3">Cupredoxin domain-containing protein</fullName>
    </submittedName>
</protein>
<dbReference type="AlphaFoldDB" id="A0A557RUF6"/>
<dbReference type="InterPro" id="IPR008972">
    <property type="entry name" value="Cupredoxin"/>
</dbReference>
<feature type="chain" id="PRO_5021874310" evidence="1">
    <location>
        <begin position="21"/>
        <end position="108"/>
    </location>
</feature>
<reference evidence="3 4" key="1">
    <citation type="submission" date="2019-07" db="EMBL/GenBank/DDBJ databases">
        <title>The pathways for chlorine oxyanion respiration interact through the shared metabolite chlorate.</title>
        <authorList>
            <person name="Barnum T.P."/>
            <person name="Cheng Y."/>
            <person name="Hill K.A."/>
            <person name="Lucas L.N."/>
            <person name="Carlson H.K."/>
            <person name="Coates J.D."/>
        </authorList>
    </citation>
    <scope>NUCLEOTIDE SEQUENCE [LARGE SCALE GENOMIC DNA]</scope>
    <source>
        <strain evidence="3 4">SFB-1</strain>
    </source>
</reference>
<dbReference type="EMBL" id="VMNI01000020">
    <property type="protein sequence ID" value="TVO72840.1"/>
    <property type="molecule type" value="Genomic_DNA"/>
</dbReference>
<dbReference type="Proteomes" id="UP000318349">
    <property type="component" value="Unassembled WGS sequence"/>
</dbReference>
<organism evidence="3 4">
    <name type="scientific">Denitromonas halophila</name>
    <dbReference type="NCBI Taxonomy" id="1629404"/>
    <lineage>
        <taxon>Bacteria</taxon>
        <taxon>Pseudomonadati</taxon>
        <taxon>Pseudomonadota</taxon>
        <taxon>Betaproteobacteria</taxon>
        <taxon>Rhodocyclales</taxon>
        <taxon>Zoogloeaceae</taxon>
        <taxon>Denitromonas</taxon>
    </lineage>
</organism>
<keyword evidence="1" id="KW-0732">Signal</keyword>
<accession>A0A557RUF6</accession>
<proteinExistence type="predicted"/>
<dbReference type="Gene3D" id="2.60.40.420">
    <property type="entry name" value="Cupredoxins - blue copper proteins"/>
    <property type="match status" value="1"/>
</dbReference>
<name>A0A557RUF6_9RHOO</name>